<name>A0ABN9SIL6_9DINO</name>
<dbReference type="Proteomes" id="UP001189429">
    <property type="component" value="Unassembled WGS sequence"/>
</dbReference>
<gene>
    <name evidence="1" type="ORF">PCOR1329_LOCUS29841</name>
</gene>
<dbReference type="InterPro" id="IPR040227">
    <property type="entry name" value="Nibrin-rel"/>
</dbReference>
<dbReference type="Gene3D" id="3.40.50.10190">
    <property type="entry name" value="BRCT domain"/>
    <property type="match status" value="1"/>
</dbReference>
<dbReference type="InterPro" id="IPR036420">
    <property type="entry name" value="BRCT_dom_sf"/>
</dbReference>
<feature type="non-terminal residue" evidence="1">
    <location>
        <position position="1"/>
    </location>
</feature>
<proteinExistence type="predicted"/>
<accession>A0ABN9SIL6</accession>
<keyword evidence="2" id="KW-1185">Reference proteome</keyword>
<dbReference type="PANTHER" id="PTHR12162">
    <property type="entry name" value="NIBRIN-RELATED"/>
    <property type="match status" value="1"/>
</dbReference>
<comment type="caution">
    <text evidence="1">The sequence shown here is derived from an EMBL/GenBank/DDBJ whole genome shotgun (WGS) entry which is preliminary data.</text>
</comment>
<dbReference type="SUPFAM" id="SSF52113">
    <property type="entry name" value="BRCT domain"/>
    <property type="match status" value="1"/>
</dbReference>
<feature type="non-terminal residue" evidence="1">
    <location>
        <position position="190"/>
    </location>
</feature>
<evidence type="ECO:0000313" key="2">
    <source>
        <dbReference type="Proteomes" id="UP001189429"/>
    </source>
</evidence>
<protein>
    <submittedName>
        <fullName evidence="1">Uncharacterized protein</fullName>
    </submittedName>
</protein>
<dbReference type="PANTHER" id="PTHR12162:SF0">
    <property type="entry name" value="NIBRIN"/>
    <property type="match status" value="1"/>
</dbReference>
<evidence type="ECO:0000313" key="1">
    <source>
        <dbReference type="EMBL" id="CAK0831544.1"/>
    </source>
</evidence>
<dbReference type="EMBL" id="CAUYUJ010011318">
    <property type="protein sequence ID" value="CAK0831544.1"/>
    <property type="molecule type" value="Genomic_DNA"/>
</dbReference>
<organism evidence="1 2">
    <name type="scientific">Prorocentrum cordatum</name>
    <dbReference type="NCBI Taxonomy" id="2364126"/>
    <lineage>
        <taxon>Eukaryota</taxon>
        <taxon>Sar</taxon>
        <taxon>Alveolata</taxon>
        <taxon>Dinophyceae</taxon>
        <taxon>Prorocentrales</taxon>
        <taxon>Prorocentraceae</taxon>
        <taxon>Prorocentrum</taxon>
    </lineage>
</organism>
<reference evidence="1" key="1">
    <citation type="submission" date="2023-10" db="EMBL/GenBank/DDBJ databases">
        <authorList>
            <person name="Chen Y."/>
            <person name="Shah S."/>
            <person name="Dougan E. K."/>
            <person name="Thang M."/>
            <person name="Chan C."/>
        </authorList>
    </citation>
    <scope>NUCLEOTIDE SEQUENCE [LARGE SCALE GENOMIC DNA]</scope>
</reference>
<sequence length="190" mass="20801">QAGDELTFGVDPDKLRLEWRPLLLSYSSRLESQDLAAFEAQARAAGVFLTQDWAEGCTHLVVEHVAITPKLLCCVADGGVPVSSSFLRALWEGREPRDALPDARQHRPAEPRGADAAYAAELDRYLAAPQARRGLLRGVWVVFGAQQASDLLDRALQHAGAEVRLLCSGPEQCAKAEGPPPHRRQHLLRP</sequence>